<dbReference type="Gene3D" id="3.90.1570.30">
    <property type="match status" value="1"/>
</dbReference>
<dbReference type="GO" id="GO:0009035">
    <property type="term" value="F:type I site-specific deoxyribonuclease activity"/>
    <property type="evidence" value="ECO:0007669"/>
    <property type="project" value="UniProtKB-EC"/>
</dbReference>
<dbReference type="Pfam" id="PF00271">
    <property type="entry name" value="Helicase_C"/>
    <property type="match status" value="1"/>
</dbReference>
<dbReference type="Pfam" id="PF04313">
    <property type="entry name" value="HSDR_N"/>
    <property type="match status" value="1"/>
</dbReference>
<evidence type="ECO:0000313" key="3">
    <source>
        <dbReference type="Proteomes" id="UP000298488"/>
    </source>
</evidence>
<dbReference type="Gene3D" id="3.40.50.300">
    <property type="entry name" value="P-loop containing nucleotide triphosphate hydrolases"/>
    <property type="match status" value="2"/>
</dbReference>
<dbReference type="Pfam" id="PF04851">
    <property type="entry name" value="ResIII"/>
    <property type="match status" value="1"/>
</dbReference>
<dbReference type="InterPro" id="IPR001650">
    <property type="entry name" value="Helicase_C-like"/>
</dbReference>
<dbReference type="InterPro" id="IPR007409">
    <property type="entry name" value="Restrct_endonuc_type1_HsdR_N"/>
</dbReference>
<evidence type="ECO:0000313" key="2">
    <source>
        <dbReference type="EMBL" id="TFB79060.1"/>
    </source>
</evidence>
<gene>
    <name evidence="2" type="ORF">E3N84_02675</name>
</gene>
<dbReference type="AlphaFoldDB" id="A0A4R8VAF1"/>
<dbReference type="RefSeq" id="WP_104094941.1">
    <property type="nucleotide sequence ID" value="NZ_JACHBP010000001.1"/>
</dbReference>
<accession>A0A4R8VAF1</accession>
<dbReference type="InterPro" id="IPR027417">
    <property type="entry name" value="P-loop_NTPase"/>
</dbReference>
<dbReference type="InterPro" id="IPR014001">
    <property type="entry name" value="Helicase_ATP-bd"/>
</dbReference>
<dbReference type="GO" id="GO:0003677">
    <property type="term" value="F:DNA binding"/>
    <property type="evidence" value="ECO:0007669"/>
    <property type="project" value="UniProtKB-KW"/>
</dbReference>
<dbReference type="InterPro" id="IPR050742">
    <property type="entry name" value="Helicase_Restrict-Modif_Enz"/>
</dbReference>
<name>A0A4R8VAF1_9MICO</name>
<dbReference type="OrthoDB" id="9776021at2"/>
<proteinExistence type="predicted"/>
<sequence>MPGNFDFVANGWPAIAAEARRAEHYTYSDPRSAVFYARRTLELAVHWLYDADATLRMPYKDDLASRLHERTFKHLVGQGILTKMNIIRVQGNAAVHRTTSIKPTVSLPVIRELFHILFWLATHYALDPAERPLPGLPFDAASIPRPQAGVVAKSLAQVQKLAAELADKDAALATAQEQNADLEARLLVLQAEVAAAKAANATIPDTHDYRESETRDLFIDVLLNEAGWPLDDVRDREFPVTGMPNNSDGGAGFVDYVLWGENGLPLGVVEAKRTTKDANVGQQQVKLYADALERQFGQRPVIFYTNGYEHRIWDDESYPPRQVQGFYTRDQLELLIQRRTSRKPLASLPISTAIIDRTYQQRAVRNVAEAFEQKERRALLVMATGSGKTRTVIALSDLLIRANWAKRILFLADRVALVNQATNAYKALLPDAAPVNLVTDKDSEGRVYLSTYPTMMGLIDGAVQSDGAAALRRFGPGYFDLIVIDEAHRSVYQKYGAIFEYFDSLLVGLTATPKNEIDHNTYGLFGLEDGVPTDSYDLTDAIAEGYLVPPVGRSIATKFVREGIKYADLSDDEKEAWDLLDWTDDVVPDEVDAAAMNTWLFNEDTVDRVLEVLMTDGRKVSGGDVLGKTVIFAKNVKHAEFIERRFNANYPAYKGHFARVIVSGLPYVQSLIDDFSNPAKHPQIAISVDMLDTGIDVPDIVNLVFFKPVHSKTKYWQMVGRGTRLRPDLYGPGDDKKDFVIFDVCQNIEYFNEDYPSAESPAGEPLGARLFSARLALLAGIDAVGGETSGGESLDEIRGALASHLHAQVGGMRLDNFLVRPHRKAVEYFADIAGWTHPSGDEFELARTLRGLPSSADVLDTDEQAKRFDLFALRAQLGVLVGDPGFDAAKTRIQAIANALAEQKSIPAIQKQLTLIAAVASDEWWEGVTVPMLELARTRLRGLVNLIDSSARAIVYTDFTDSAVSGEIDIAKVAVGVDRQRFRDKAFAFLKAHENDAVLFKLRHGRQLTPLDLEGLERIMLESGEFRSADLSWAVEESKGLGLFVRSLVGMDRAAAVEALGDFTGGTTLTGNQLAFVNLVVDQLTRAGVVDPGLLYEAPFTGVAPTGPEGIFTGAQVATLVERLKHIRETAVAG</sequence>
<dbReference type="SUPFAM" id="SSF52540">
    <property type="entry name" value="P-loop containing nucleoside triphosphate hydrolases"/>
    <property type="match status" value="2"/>
</dbReference>
<dbReference type="PANTHER" id="PTHR47396">
    <property type="entry name" value="TYPE I RESTRICTION ENZYME ECOKI R PROTEIN"/>
    <property type="match status" value="1"/>
</dbReference>
<dbReference type="InterPro" id="IPR025285">
    <property type="entry name" value="DUF4145"/>
</dbReference>
<reference evidence="2 3" key="1">
    <citation type="submission" date="2019-03" db="EMBL/GenBank/DDBJ databases">
        <title>Genomics of glacier-inhabiting Cryobacterium strains.</title>
        <authorList>
            <person name="Liu Q."/>
            <person name="Xin Y.-H."/>
        </authorList>
    </citation>
    <scope>NUCLEOTIDE SEQUENCE [LARGE SCALE GENOMIC DNA]</scope>
    <source>
        <strain evidence="2 3">CGMCC 1.10440</strain>
    </source>
</reference>
<dbReference type="PANTHER" id="PTHR47396:SF1">
    <property type="entry name" value="ATP-DEPENDENT HELICASE IRC3-RELATED"/>
    <property type="match status" value="1"/>
</dbReference>
<keyword evidence="3" id="KW-1185">Reference proteome</keyword>
<dbReference type="CDD" id="cd18799">
    <property type="entry name" value="SF2_C_EcoAI-like"/>
    <property type="match status" value="1"/>
</dbReference>
<dbReference type="GO" id="GO:0009307">
    <property type="term" value="P:DNA restriction-modification system"/>
    <property type="evidence" value="ECO:0007669"/>
    <property type="project" value="UniProtKB-KW"/>
</dbReference>
<dbReference type="EMBL" id="SOFI01000003">
    <property type="protein sequence ID" value="TFB79060.1"/>
    <property type="molecule type" value="Genomic_DNA"/>
</dbReference>
<evidence type="ECO:0000259" key="1">
    <source>
        <dbReference type="PROSITE" id="PS51192"/>
    </source>
</evidence>
<comment type="caution">
    <text evidence="2">The sequence shown here is derived from an EMBL/GenBank/DDBJ whole genome shotgun (WGS) entry which is preliminary data.</text>
</comment>
<organism evidence="2 3">
    <name type="scientific">Terrimesophilobacter mesophilus</name>
    <dbReference type="NCBI Taxonomy" id="433647"/>
    <lineage>
        <taxon>Bacteria</taxon>
        <taxon>Bacillati</taxon>
        <taxon>Actinomycetota</taxon>
        <taxon>Actinomycetes</taxon>
        <taxon>Micrococcales</taxon>
        <taxon>Microbacteriaceae</taxon>
        <taxon>Terrimesophilobacter</taxon>
    </lineage>
</organism>
<dbReference type="PROSITE" id="PS51192">
    <property type="entry name" value="HELICASE_ATP_BIND_1"/>
    <property type="match status" value="1"/>
</dbReference>
<dbReference type="GO" id="GO:0005829">
    <property type="term" value="C:cytosol"/>
    <property type="evidence" value="ECO:0007669"/>
    <property type="project" value="TreeGrafter"/>
</dbReference>
<dbReference type="InterPro" id="IPR013670">
    <property type="entry name" value="EcoEI_R_C_dom"/>
</dbReference>
<dbReference type="Pfam" id="PF08463">
    <property type="entry name" value="EcoEI_R_C"/>
    <property type="match status" value="1"/>
</dbReference>
<feature type="domain" description="Helicase ATP-binding" evidence="1">
    <location>
        <begin position="369"/>
        <end position="531"/>
    </location>
</feature>
<dbReference type="GO" id="GO:0005524">
    <property type="term" value="F:ATP binding"/>
    <property type="evidence" value="ECO:0007669"/>
    <property type="project" value="UniProtKB-KW"/>
</dbReference>
<dbReference type="CDD" id="cd18032">
    <property type="entry name" value="DEXHc_RE_I_III_res"/>
    <property type="match status" value="1"/>
</dbReference>
<dbReference type="Proteomes" id="UP000298488">
    <property type="component" value="Unassembled WGS sequence"/>
</dbReference>
<dbReference type="SMART" id="SM00487">
    <property type="entry name" value="DEXDc"/>
    <property type="match status" value="1"/>
</dbReference>
<dbReference type="InterPro" id="IPR006935">
    <property type="entry name" value="Helicase/UvrB_N"/>
</dbReference>
<protein>
    <submittedName>
        <fullName evidence="2">DUF4145 domain-containing protein</fullName>
    </submittedName>
</protein>
<dbReference type="Pfam" id="PF13643">
    <property type="entry name" value="DUF4145"/>
    <property type="match status" value="1"/>
</dbReference>